<name>T0Q059_SAPDV</name>
<dbReference type="EMBL" id="JH767170">
    <property type="protein sequence ID" value="EQC31229.1"/>
    <property type="molecule type" value="Genomic_DNA"/>
</dbReference>
<organism evidence="1 2">
    <name type="scientific">Saprolegnia diclina (strain VS20)</name>
    <dbReference type="NCBI Taxonomy" id="1156394"/>
    <lineage>
        <taxon>Eukaryota</taxon>
        <taxon>Sar</taxon>
        <taxon>Stramenopiles</taxon>
        <taxon>Oomycota</taxon>
        <taxon>Saprolegniomycetes</taxon>
        <taxon>Saprolegniales</taxon>
        <taxon>Saprolegniaceae</taxon>
        <taxon>Saprolegnia</taxon>
    </lineage>
</organism>
<dbReference type="GeneID" id="19951879"/>
<proteinExistence type="predicted"/>
<keyword evidence="2" id="KW-1185">Reference proteome</keyword>
<dbReference type="RefSeq" id="XP_008615402.1">
    <property type="nucleotide sequence ID" value="XM_008617180.1"/>
</dbReference>
<reference evidence="1 2" key="1">
    <citation type="submission" date="2012-04" db="EMBL/GenBank/DDBJ databases">
        <title>The Genome Sequence of Saprolegnia declina VS20.</title>
        <authorList>
            <consortium name="The Broad Institute Genome Sequencing Platform"/>
            <person name="Russ C."/>
            <person name="Nusbaum C."/>
            <person name="Tyler B."/>
            <person name="van West P."/>
            <person name="Dieguez-Uribeondo J."/>
            <person name="de Bruijn I."/>
            <person name="Tripathy S."/>
            <person name="Jiang R."/>
            <person name="Young S.K."/>
            <person name="Zeng Q."/>
            <person name="Gargeya S."/>
            <person name="Fitzgerald M."/>
            <person name="Haas B."/>
            <person name="Abouelleil A."/>
            <person name="Alvarado L."/>
            <person name="Arachchi H.M."/>
            <person name="Berlin A."/>
            <person name="Chapman S.B."/>
            <person name="Goldberg J."/>
            <person name="Griggs A."/>
            <person name="Gujja S."/>
            <person name="Hansen M."/>
            <person name="Howarth C."/>
            <person name="Imamovic A."/>
            <person name="Larimer J."/>
            <person name="McCowen C."/>
            <person name="Montmayeur A."/>
            <person name="Murphy C."/>
            <person name="Neiman D."/>
            <person name="Pearson M."/>
            <person name="Priest M."/>
            <person name="Roberts A."/>
            <person name="Saif S."/>
            <person name="Shea T."/>
            <person name="Sisk P."/>
            <person name="Sykes S."/>
            <person name="Wortman J."/>
            <person name="Nusbaum C."/>
            <person name="Birren B."/>
        </authorList>
    </citation>
    <scope>NUCLEOTIDE SEQUENCE [LARGE SCALE GENOMIC DNA]</scope>
    <source>
        <strain evidence="1 2">VS20</strain>
    </source>
</reference>
<gene>
    <name evidence="1" type="ORF">SDRG_11152</name>
</gene>
<accession>T0Q059</accession>
<dbReference type="Proteomes" id="UP000030762">
    <property type="component" value="Unassembled WGS sequence"/>
</dbReference>
<sequence>MDSHDQCMLLFQLNQHSTLDDVLTKMTAAIMAAVSKEVPATPECDDNDRATTNERKIEGGALHDAATSPTQQIAAMAAQLETVTNKLEAVTSHNTAMEAKLEAVTKQNATMSVELQSITGQLTTVTAMLSLLSRDGSS</sequence>
<dbReference type="AlphaFoldDB" id="T0Q059"/>
<dbReference type="VEuPathDB" id="FungiDB:SDRG_11152"/>
<evidence type="ECO:0000313" key="2">
    <source>
        <dbReference type="Proteomes" id="UP000030762"/>
    </source>
</evidence>
<dbReference type="InParanoid" id="T0Q059"/>
<protein>
    <submittedName>
        <fullName evidence="1">Uncharacterized protein</fullName>
    </submittedName>
</protein>
<evidence type="ECO:0000313" key="1">
    <source>
        <dbReference type="EMBL" id="EQC31229.1"/>
    </source>
</evidence>